<proteinExistence type="inferred from homology"/>
<dbReference type="InterPro" id="IPR014031">
    <property type="entry name" value="Ketoacyl_synth_C"/>
</dbReference>
<reference evidence="5 6" key="1">
    <citation type="submission" date="2019-02" db="EMBL/GenBank/DDBJ databases">
        <title>Deep-cultivation of Planctomycetes and their phenomic and genomic characterization uncovers novel biology.</title>
        <authorList>
            <person name="Wiegand S."/>
            <person name="Jogler M."/>
            <person name="Boedeker C."/>
            <person name="Pinto D."/>
            <person name="Vollmers J."/>
            <person name="Rivas-Marin E."/>
            <person name="Kohn T."/>
            <person name="Peeters S.H."/>
            <person name="Heuer A."/>
            <person name="Rast P."/>
            <person name="Oberbeckmann S."/>
            <person name="Bunk B."/>
            <person name="Jeske O."/>
            <person name="Meyerdierks A."/>
            <person name="Storesund J.E."/>
            <person name="Kallscheuer N."/>
            <person name="Luecker S."/>
            <person name="Lage O.M."/>
            <person name="Pohl T."/>
            <person name="Merkel B.J."/>
            <person name="Hornburger P."/>
            <person name="Mueller R.-W."/>
            <person name="Bruemmer F."/>
            <person name="Labrenz M."/>
            <person name="Spormann A.M."/>
            <person name="Op Den Camp H."/>
            <person name="Overmann J."/>
            <person name="Amann R."/>
            <person name="Jetten M.S.M."/>
            <person name="Mascher T."/>
            <person name="Medema M.H."/>
            <person name="Devos D.P."/>
            <person name="Kaster A.-K."/>
            <person name="Ovreas L."/>
            <person name="Rohde M."/>
            <person name="Galperin M.Y."/>
            <person name="Jogler C."/>
        </authorList>
    </citation>
    <scope>NUCLEOTIDE SEQUENCE [LARGE SCALE GENOMIC DNA]</scope>
    <source>
        <strain evidence="5 6">Pla123a</strain>
    </source>
</reference>
<keyword evidence="2 3" id="KW-0808">Transferase</keyword>
<dbReference type="Gene3D" id="3.40.47.10">
    <property type="match status" value="1"/>
</dbReference>
<dbReference type="SUPFAM" id="SSF53901">
    <property type="entry name" value="Thiolase-like"/>
    <property type="match status" value="2"/>
</dbReference>
<dbReference type="EMBL" id="SJPO01000012">
    <property type="protein sequence ID" value="TWT67720.1"/>
    <property type="molecule type" value="Genomic_DNA"/>
</dbReference>
<accession>A0A5C5XXQ9</accession>
<dbReference type="CDD" id="cd00834">
    <property type="entry name" value="KAS_I_II"/>
    <property type="match status" value="1"/>
</dbReference>
<dbReference type="RefSeq" id="WP_146590698.1">
    <property type="nucleotide sequence ID" value="NZ_SJPO01000012.1"/>
</dbReference>
<evidence type="ECO:0000313" key="5">
    <source>
        <dbReference type="EMBL" id="TWT67720.1"/>
    </source>
</evidence>
<evidence type="ECO:0000256" key="2">
    <source>
        <dbReference type="ARBA" id="ARBA00022679"/>
    </source>
</evidence>
<dbReference type="PANTHER" id="PTHR11712:SF336">
    <property type="entry name" value="3-OXOACYL-[ACYL-CARRIER-PROTEIN] SYNTHASE, MITOCHONDRIAL"/>
    <property type="match status" value="1"/>
</dbReference>
<sequence>MISTASPTDRIVITGIGLTAPNGNSLAEYRAALLEGRSGVRDYEIRYVGKTLAGVCDFDETKHQSRRNVRRGTRAGSIGIYCANEAVNDSGLDWPNVDPERVGVYIGVTEHGNVETENEINEIKSYDYDTSVWSHHHNPRTVANNPAGEITLNMGITGPHYTIGAACAAGNAGLIQAAQMLRLGECDVAICGGVSESIHTFGIFAGFASQGALAANEDPTRASRPFDKGRNGIVVSEGGCLYTLERYEDAAQRGARIYGEIAGYAMNSDASDFVLPNPKQQARCVEMALGRARMNADQIGIVSTHATATESGDIQECTALRAVFGECQSTRINNTKSFIGHAMGAAGALELAGNLPSFTDGVVHPTINVEDLDPKCDVPGLVLNEPFETSGVTSVLNNSFGMLGINSVVIINKV</sequence>
<organism evidence="5 6">
    <name type="scientific">Posidoniimonas polymericola</name>
    <dbReference type="NCBI Taxonomy" id="2528002"/>
    <lineage>
        <taxon>Bacteria</taxon>
        <taxon>Pseudomonadati</taxon>
        <taxon>Planctomycetota</taxon>
        <taxon>Planctomycetia</taxon>
        <taxon>Pirellulales</taxon>
        <taxon>Lacipirellulaceae</taxon>
        <taxon>Posidoniimonas</taxon>
    </lineage>
</organism>
<dbReference type="GO" id="GO:0005829">
    <property type="term" value="C:cytosol"/>
    <property type="evidence" value="ECO:0007669"/>
    <property type="project" value="TreeGrafter"/>
</dbReference>
<dbReference type="GO" id="GO:0004315">
    <property type="term" value="F:3-oxoacyl-[acyl-carrier-protein] synthase activity"/>
    <property type="evidence" value="ECO:0007669"/>
    <property type="project" value="UniProtKB-EC"/>
</dbReference>
<evidence type="ECO:0000259" key="4">
    <source>
        <dbReference type="PROSITE" id="PS52004"/>
    </source>
</evidence>
<keyword evidence="6" id="KW-1185">Reference proteome</keyword>
<evidence type="ECO:0000256" key="1">
    <source>
        <dbReference type="ARBA" id="ARBA00008467"/>
    </source>
</evidence>
<evidence type="ECO:0000256" key="3">
    <source>
        <dbReference type="RuleBase" id="RU003694"/>
    </source>
</evidence>
<gene>
    <name evidence="5" type="primary">fabF_4</name>
    <name evidence="5" type="ORF">Pla123a_42760</name>
</gene>
<protein>
    <submittedName>
        <fullName evidence="5">3-oxoacyl-[acyl-carrier-protein] synthase 2</fullName>
        <ecNumber evidence="5">2.3.1.179</ecNumber>
    </submittedName>
</protein>
<comment type="similarity">
    <text evidence="1 3">Belongs to the thiolase-like superfamily. Beta-ketoacyl-ACP synthases family.</text>
</comment>
<dbReference type="Proteomes" id="UP000318478">
    <property type="component" value="Unassembled WGS sequence"/>
</dbReference>
<dbReference type="Pfam" id="PF00109">
    <property type="entry name" value="ketoacyl-synt"/>
    <property type="match status" value="1"/>
</dbReference>
<keyword evidence="5" id="KW-0012">Acyltransferase</keyword>
<dbReference type="AlphaFoldDB" id="A0A5C5XXQ9"/>
<dbReference type="OrthoDB" id="292158at2"/>
<dbReference type="PROSITE" id="PS00606">
    <property type="entry name" value="KS3_1"/>
    <property type="match status" value="1"/>
</dbReference>
<dbReference type="GO" id="GO:0006633">
    <property type="term" value="P:fatty acid biosynthetic process"/>
    <property type="evidence" value="ECO:0007669"/>
    <property type="project" value="InterPro"/>
</dbReference>
<evidence type="ECO:0000313" key="6">
    <source>
        <dbReference type="Proteomes" id="UP000318478"/>
    </source>
</evidence>
<dbReference type="InterPro" id="IPR020841">
    <property type="entry name" value="PKS_Beta-ketoAc_synthase_dom"/>
</dbReference>
<dbReference type="InterPro" id="IPR014030">
    <property type="entry name" value="Ketoacyl_synth_N"/>
</dbReference>
<comment type="caution">
    <text evidence="5">The sequence shown here is derived from an EMBL/GenBank/DDBJ whole genome shotgun (WGS) entry which is preliminary data.</text>
</comment>
<name>A0A5C5XXQ9_9BACT</name>
<dbReference type="InterPro" id="IPR000794">
    <property type="entry name" value="Beta-ketoacyl_synthase"/>
</dbReference>
<dbReference type="InterPro" id="IPR016039">
    <property type="entry name" value="Thiolase-like"/>
</dbReference>
<dbReference type="EC" id="2.3.1.179" evidence="5"/>
<dbReference type="PANTHER" id="PTHR11712">
    <property type="entry name" value="POLYKETIDE SYNTHASE-RELATED"/>
    <property type="match status" value="1"/>
</dbReference>
<dbReference type="PROSITE" id="PS52004">
    <property type="entry name" value="KS3_2"/>
    <property type="match status" value="1"/>
</dbReference>
<dbReference type="InterPro" id="IPR018201">
    <property type="entry name" value="Ketoacyl_synth_AS"/>
</dbReference>
<dbReference type="SMART" id="SM00825">
    <property type="entry name" value="PKS_KS"/>
    <property type="match status" value="1"/>
</dbReference>
<dbReference type="Pfam" id="PF02801">
    <property type="entry name" value="Ketoacyl-synt_C"/>
    <property type="match status" value="1"/>
</dbReference>
<feature type="domain" description="Ketosynthase family 3 (KS3)" evidence="4">
    <location>
        <begin position="8"/>
        <end position="413"/>
    </location>
</feature>